<dbReference type="EMBL" id="UINC01214378">
    <property type="protein sequence ID" value="SVE39587.1"/>
    <property type="molecule type" value="Genomic_DNA"/>
</dbReference>
<organism evidence="1">
    <name type="scientific">marine metagenome</name>
    <dbReference type="NCBI Taxonomy" id="408172"/>
    <lineage>
        <taxon>unclassified sequences</taxon>
        <taxon>metagenomes</taxon>
        <taxon>ecological metagenomes</taxon>
    </lineage>
</organism>
<feature type="non-terminal residue" evidence="1">
    <location>
        <position position="113"/>
    </location>
</feature>
<protein>
    <submittedName>
        <fullName evidence="1">Uncharacterized protein</fullName>
    </submittedName>
</protein>
<name>A0A383D4U9_9ZZZZ</name>
<sequence>MKALIFFCAAAFSLFESFRESRALAAFFTFCFAANENHTNASTLSFSNPVPSANAWPNSNWAAPSPYSAKAMALRSVCALGAKNVKAVFGMSNTSFGVNSVEASACNWSRAAT</sequence>
<proteinExistence type="predicted"/>
<dbReference type="AlphaFoldDB" id="A0A383D4U9"/>
<reference evidence="1" key="1">
    <citation type="submission" date="2018-05" db="EMBL/GenBank/DDBJ databases">
        <authorList>
            <person name="Lanie J.A."/>
            <person name="Ng W.-L."/>
            <person name="Kazmierczak K.M."/>
            <person name="Andrzejewski T.M."/>
            <person name="Davidsen T.M."/>
            <person name="Wayne K.J."/>
            <person name="Tettelin H."/>
            <person name="Glass J.I."/>
            <person name="Rusch D."/>
            <person name="Podicherti R."/>
            <person name="Tsui H.-C.T."/>
            <person name="Winkler M.E."/>
        </authorList>
    </citation>
    <scope>NUCLEOTIDE SEQUENCE</scope>
</reference>
<evidence type="ECO:0000313" key="1">
    <source>
        <dbReference type="EMBL" id="SVE39587.1"/>
    </source>
</evidence>
<accession>A0A383D4U9</accession>
<gene>
    <name evidence="1" type="ORF">METZ01_LOCUS492441</name>
</gene>